<feature type="transmembrane region" description="Helical" evidence="7">
    <location>
        <begin position="38"/>
        <end position="61"/>
    </location>
</feature>
<feature type="transmembrane region" description="Helical" evidence="7">
    <location>
        <begin position="216"/>
        <end position="235"/>
    </location>
</feature>
<dbReference type="AlphaFoldDB" id="A0A6J7NGG8"/>
<evidence type="ECO:0000256" key="1">
    <source>
        <dbReference type="ARBA" id="ARBA00004141"/>
    </source>
</evidence>
<keyword evidence="4" id="KW-0378">Hydrolase</keyword>
<gene>
    <name evidence="9" type="ORF">UFOPK3992_00114</name>
</gene>
<accession>A0A6J7NGG8</accession>
<dbReference type="PANTHER" id="PTHR43731:SF14">
    <property type="entry name" value="PRESENILIN-ASSOCIATED RHOMBOID-LIKE PROTEIN, MITOCHONDRIAL"/>
    <property type="match status" value="1"/>
</dbReference>
<evidence type="ECO:0000256" key="2">
    <source>
        <dbReference type="ARBA" id="ARBA00009045"/>
    </source>
</evidence>
<dbReference type="GO" id="GO:0016020">
    <property type="term" value="C:membrane"/>
    <property type="evidence" value="ECO:0007669"/>
    <property type="project" value="UniProtKB-SubCell"/>
</dbReference>
<feature type="transmembrane region" description="Helical" evidence="7">
    <location>
        <begin position="81"/>
        <end position="105"/>
    </location>
</feature>
<dbReference type="InterPro" id="IPR022764">
    <property type="entry name" value="Peptidase_S54_rhomboid_dom"/>
</dbReference>
<feature type="transmembrane region" description="Helical" evidence="7">
    <location>
        <begin position="141"/>
        <end position="159"/>
    </location>
</feature>
<evidence type="ECO:0000313" key="9">
    <source>
        <dbReference type="EMBL" id="CAB4992236.1"/>
    </source>
</evidence>
<evidence type="ECO:0000256" key="6">
    <source>
        <dbReference type="ARBA" id="ARBA00023136"/>
    </source>
</evidence>
<keyword evidence="6 7" id="KW-0472">Membrane</keyword>
<comment type="subcellular location">
    <subcellularLocation>
        <location evidence="1">Membrane</location>
        <topology evidence="1">Multi-pass membrane protein</topology>
    </subcellularLocation>
</comment>
<evidence type="ECO:0000256" key="4">
    <source>
        <dbReference type="ARBA" id="ARBA00022801"/>
    </source>
</evidence>
<dbReference type="PANTHER" id="PTHR43731">
    <property type="entry name" value="RHOMBOID PROTEASE"/>
    <property type="match status" value="1"/>
</dbReference>
<feature type="transmembrane region" description="Helical" evidence="7">
    <location>
        <begin position="117"/>
        <end position="135"/>
    </location>
</feature>
<dbReference type="EMBL" id="CAFBOZ010000009">
    <property type="protein sequence ID" value="CAB4992236.1"/>
    <property type="molecule type" value="Genomic_DNA"/>
</dbReference>
<dbReference type="Pfam" id="PF01694">
    <property type="entry name" value="Rhomboid"/>
    <property type="match status" value="1"/>
</dbReference>
<dbReference type="InterPro" id="IPR035952">
    <property type="entry name" value="Rhomboid-like_sf"/>
</dbReference>
<feature type="transmembrane region" description="Helical" evidence="7">
    <location>
        <begin position="242"/>
        <end position="262"/>
    </location>
</feature>
<keyword evidence="3 7" id="KW-0812">Transmembrane</keyword>
<dbReference type="SUPFAM" id="SSF144091">
    <property type="entry name" value="Rhomboid-like"/>
    <property type="match status" value="1"/>
</dbReference>
<feature type="domain" description="Peptidase S54 rhomboid" evidence="8">
    <location>
        <begin position="76"/>
        <end position="235"/>
    </location>
</feature>
<evidence type="ECO:0000256" key="7">
    <source>
        <dbReference type="SAM" id="Phobius"/>
    </source>
</evidence>
<evidence type="ECO:0000256" key="3">
    <source>
        <dbReference type="ARBA" id="ARBA00022692"/>
    </source>
</evidence>
<dbReference type="InterPro" id="IPR050925">
    <property type="entry name" value="Rhomboid_protease_S54"/>
</dbReference>
<sequence length="280" mass="29430">MVNASVGFQCPECVNAGRLSTPRITTVAGGRVDDRPTVTIAIVAVTVLAFGYEFIAGLNAVTEKWGMWPWAIALDGQLYRLVTSVFLHGSVLHILFNMFVLWTIGPQVERILGHARFLVLYLAAGLGGAVASYAFSAPRTVSVGASGAIFGLMGALVVLGRRRGRARGVEARRDGSAGQQVQRQGTGGVGDPFKQVLVLIVVNVAIGFLPGGNIDWRAHLGGLVTGAAVGAVMLYAPRSSRLLWQTLGVLGVLGLLVLITMWRTAALNALVESGIPGIST</sequence>
<keyword evidence="5 7" id="KW-1133">Transmembrane helix</keyword>
<name>A0A6J7NGG8_9ZZZZ</name>
<reference evidence="9" key="1">
    <citation type="submission" date="2020-05" db="EMBL/GenBank/DDBJ databases">
        <authorList>
            <person name="Chiriac C."/>
            <person name="Salcher M."/>
            <person name="Ghai R."/>
            <person name="Kavagutti S V."/>
        </authorList>
    </citation>
    <scope>NUCLEOTIDE SEQUENCE</scope>
</reference>
<evidence type="ECO:0000256" key="5">
    <source>
        <dbReference type="ARBA" id="ARBA00022989"/>
    </source>
</evidence>
<comment type="similarity">
    <text evidence="2">Belongs to the peptidase S54 family.</text>
</comment>
<evidence type="ECO:0000259" key="8">
    <source>
        <dbReference type="Pfam" id="PF01694"/>
    </source>
</evidence>
<dbReference type="GO" id="GO:0004252">
    <property type="term" value="F:serine-type endopeptidase activity"/>
    <property type="evidence" value="ECO:0007669"/>
    <property type="project" value="InterPro"/>
</dbReference>
<organism evidence="9">
    <name type="scientific">freshwater metagenome</name>
    <dbReference type="NCBI Taxonomy" id="449393"/>
    <lineage>
        <taxon>unclassified sequences</taxon>
        <taxon>metagenomes</taxon>
        <taxon>ecological metagenomes</taxon>
    </lineage>
</organism>
<feature type="transmembrane region" description="Helical" evidence="7">
    <location>
        <begin position="193"/>
        <end position="210"/>
    </location>
</feature>
<proteinExistence type="inferred from homology"/>
<dbReference type="Gene3D" id="1.20.1540.10">
    <property type="entry name" value="Rhomboid-like"/>
    <property type="match status" value="1"/>
</dbReference>
<protein>
    <submittedName>
        <fullName evidence="9">Unannotated protein</fullName>
    </submittedName>
</protein>